<dbReference type="SMART" id="SM01155">
    <property type="entry name" value="DUF1713"/>
    <property type="match status" value="1"/>
</dbReference>
<organism evidence="4 5">
    <name type="scientific">Candida glabrata (strain ATCC 2001 / BCRC 20586 / JCM 3761 / NBRC 0622 / NRRL Y-65 / CBS 138)</name>
    <name type="common">Yeast</name>
    <name type="synonym">Nakaseomyces glabratus</name>
    <dbReference type="NCBI Taxonomy" id="284593"/>
    <lineage>
        <taxon>Eukaryota</taxon>
        <taxon>Fungi</taxon>
        <taxon>Dikarya</taxon>
        <taxon>Ascomycota</taxon>
        <taxon>Saccharomycotina</taxon>
        <taxon>Saccharomycetes</taxon>
        <taxon>Saccharomycetales</taxon>
        <taxon>Saccharomycetaceae</taxon>
        <taxon>Nakaseomyces</taxon>
    </lineage>
</organism>
<dbReference type="InterPro" id="IPR013177">
    <property type="entry name" value="Ribosomal_mS38_C"/>
</dbReference>
<dbReference type="VEuPathDB" id="FungiDB:CAGL0A03883g"/>
<name>Q6FYA0_CANGA</name>
<dbReference type="HOGENOM" id="CLU_1855005_0_0_1"/>
<evidence type="ECO:0000259" key="2">
    <source>
        <dbReference type="SMART" id="SM01155"/>
    </source>
</evidence>
<protein>
    <recommendedName>
        <fullName evidence="2">Ribosomal protein mS38 C-terminal domain-containing protein</fullName>
    </recommendedName>
</protein>
<accession>Q6FYA0</accession>
<dbReference type="AlphaFoldDB" id="Q6FYA0"/>
<dbReference type="InParanoid" id="Q6FYA0"/>
<feature type="region of interest" description="Disordered" evidence="1">
    <location>
        <begin position="104"/>
        <end position="138"/>
    </location>
</feature>
<dbReference type="CGD" id="CAL0126729">
    <property type="gene designation" value="CAGL0A03883g"/>
</dbReference>
<dbReference type="KEGG" id="cgr:2886408"/>
<feature type="compositionally biased region" description="Basic residues" evidence="1">
    <location>
        <begin position="109"/>
        <end position="126"/>
    </location>
</feature>
<keyword evidence="5" id="KW-1185">Reference proteome</keyword>
<reference evidence="4 5" key="1">
    <citation type="journal article" date="2004" name="Nature">
        <title>Genome evolution in yeasts.</title>
        <authorList>
            <consortium name="Genolevures"/>
            <person name="Dujon B."/>
            <person name="Sherman D."/>
            <person name="Fischer G."/>
            <person name="Durrens P."/>
            <person name="Casaregola S."/>
            <person name="Lafontaine I."/>
            <person name="de Montigny J."/>
            <person name="Marck C."/>
            <person name="Neuveglise C."/>
            <person name="Talla E."/>
            <person name="Goffard N."/>
            <person name="Frangeul L."/>
            <person name="Aigle M."/>
            <person name="Anthouard V."/>
            <person name="Babour A."/>
            <person name="Barbe V."/>
            <person name="Barnay S."/>
            <person name="Blanchin S."/>
            <person name="Beckerich J.M."/>
            <person name="Beyne E."/>
            <person name="Bleykasten C."/>
            <person name="Boisrame A."/>
            <person name="Boyer J."/>
            <person name="Cattolico L."/>
            <person name="Confanioleri F."/>
            <person name="de Daruvar A."/>
            <person name="Despons L."/>
            <person name="Fabre E."/>
            <person name="Fairhead C."/>
            <person name="Ferry-Dumazet H."/>
            <person name="Groppi A."/>
            <person name="Hantraye F."/>
            <person name="Hennequin C."/>
            <person name="Jauniaux N."/>
            <person name="Joyet P."/>
            <person name="Kachouri R."/>
            <person name="Kerrest A."/>
            <person name="Koszul R."/>
            <person name="Lemaire M."/>
            <person name="Lesur I."/>
            <person name="Ma L."/>
            <person name="Muller H."/>
            <person name="Nicaud J.M."/>
            <person name="Nikolski M."/>
            <person name="Oztas S."/>
            <person name="Ozier-Kalogeropoulos O."/>
            <person name="Pellenz S."/>
            <person name="Potier S."/>
            <person name="Richard G.F."/>
            <person name="Straub M.L."/>
            <person name="Suleau A."/>
            <person name="Swennene D."/>
            <person name="Tekaia F."/>
            <person name="Wesolowski-Louvel M."/>
            <person name="Westhof E."/>
            <person name="Wirth B."/>
            <person name="Zeniou-Meyer M."/>
            <person name="Zivanovic I."/>
            <person name="Bolotin-Fukuhara M."/>
            <person name="Thierry A."/>
            <person name="Bouchier C."/>
            <person name="Caudron B."/>
            <person name="Scarpelli C."/>
            <person name="Gaillardin C."/>
            <person name="Weissenbach J."/>
            <person name="Wincker P."/>
            <person name="Souciet J.L."/>
        </authorList>
    </citation>
    <scope>NUCLEOTIDE SEQUENCE [LARGE SCALE GENOMIC DNA]</scope>
    <source>
        <strain evidence="5">ATCC 2001 / BCRC 20586 / JCM 3761 / NBRC 0622 / NRRL Y-65 / CBS 138</strain>
    </source>
</reference>
<evidence type="ECO:0000313" key="3">
    <source>
        <dbReference type="CGD" id="CAL0126729"/>
    </source>
</evidence>
<feature type="domain" description="Ribosomal protein mS38 C-terminal" evidence="2">
    <location>
        <begin position="103"/>
        <end position="136"/>
    </location>
</feature>
<sequence length="138" mass="15709">MQKLKLKLMLNCSSIATTTSARMSLLRMVRPFMAVVPGVRRVSSVPVAGVRVSMPMPFGKMPLPLRASIQTTVQATVQATVQTMQPTVQPLPVTPQALDKEVYVDSVMRKRRKKMKKHKLRKRRRKEKAERRKLSQGR</sequence>
<evidence type="ECO:0000313" key="5">
    <source>
        <dbReference type="Proteomes" id="UP000002428"/>
    </source>
</evidence>
<dbReference type="EMBL" id="CR380947">
    <property type="protein sequence ID" value="CAG57828.1"/>
    <property type="molecule type" value="Genomic_DNA"/>
</dbReference>
<gene>
    <name evidence="3 4" type="ordered locus">CAGL0A03883g</name>
</gene>
<feature type="compositionally biased region" description="Basic and acidic residues" evidence="1">
    <location>
        <begin position="127"/>
        <end position="138"/>
    </location>
</feature>
<evidence type="ECO:0000313" key="4">
    <source>
        <dbReference type="EMBL" id="CAG57828.1"/>
    </source>
</evidence>
<dbReference type="Pfam" id="PF08213">
    <property type="entry name" value="COX24_C"/>
    <property type="match status" value="1"/>
</dbReference>
<proteinExistence type="predicted"/>
<evidence type="ECO:0000256" key="1">
    <source>
        <dbReference type="SAM" id="MobiDB-lite"/>
    </source>
</evidence>
<dbReference type="Proteomes" id="UP000002428">
    <property type="component" value="Chromosome A"/>
</dbReference>